<sequence length="272" mass="32087">MISEFSNCFPIKKLHFFTVFSPWSRYVLDLWSSLYCFIVYFTDPLFIVSSEKDHNQANIQATVIRSKLRRVPRFRTMFSSLFHYPRYSVYWSKADPVPSFISRDWKRHEQRHREALQQLAAIDASFQMPKEVYEDPDVTGKNRYKYFERPFLPFYQQMPFNVVFASTRADPYTFPPPPTKYLPIPSKYTVGTQTDYRDAEVQTDPYSPEYVVCQDSIPELLTLATLTWGELEILLNIADDSPDDHACYRVLGNDTHRDNYGLKHCYLKCLAQ</sequence>
<evidence type="ECO:0000259" key="7">
    <source>
        <dbReference type="Pfam" id="PF14738"/>
    </source>
</evidence>
<keyword evidence="4" id="KW-0966">Cell projection</keyword>
<dbReference type="PANTHER" id="PTHR22455">
    <property type="entry name" value="CILIA- AND FLAGELLA-ASSOCIATED PROTEIN 91"/>
    <property type="match status" value="1"/>
</dbReference>
<dbReference type="Ensembl" id="ENSBIXT00000052993.1">
    <property type="protein sequence ID" value="ENSBIXP00000000518.1"/>
    <property type="gene ID" value="ENSBIXG00000029742.1"/>
</dbReference>
<evidence type="ECO:0000256" key="1">
    <source>
        <dbReference type="ARBA" id="ARBA00004430"/>
    </source>
</evidence>
<keyword evidence="2" id="KW-0963">Cytoplasm</keyword>
<dbReference type="GO" id="GO:0005930">
    <property type="term" value="C:axoneme"/>
    <property type="evidence" value="ECO:0007669"/>
    <property type="project" value="UniProtKB-SubCell"/>
</dbReference>
<evidence type="ECO:0000256" key="2">
    <source>
        <dbReference type="ARBA" id="ARBA00022490"/>
    </source>
</evidence>
<organism evidence="8 9">
    <name type="scientific">Bos indicus x Bos taurus</name>
    <name type="common">Hybrid cattle</name>
    <dbReference type="NCBI Taxonomy" id="30522"/>
    <lineage>
        <taxon>Eukaryota</taxon>
        <taxon>Metazoa</taxon>
        <taxon>Chordata</taxon>
        <taxon>Craniata</taxon>
        <taxon>Vertebrata</taxon>
        <taxon>Euteleostomi</taxon>
        <taxon>Mammalia</taxon>
        <taxon>Eutheria</taxon>
        <taxon>Laurasiatheria</taxon>
        <taxon>Artiodactyla</taxon>
        <taxon>Ruminantia</taxon>
        <taxon>Pecora</taxon>
        <taxon>Bovidae</taxon>
        <taxon>Bovinae</taxon>
        <taxon>Bos</taxon>
    </lineage>
</organism>
<protein>
    <recommendedName>
        <fullName evidence="6">Cilia- and flagella-associated protein 91</fullName>
    </recommendedName>
</protein>
<accession>A0A4W2BNF5</accession>
<evidence type="ECO:0000256" key="3">
    <source>
        <dbReference type="ARBA" id="ARBA00023212"/>
    </source>
</evidence>
<evidence type="ECO:0000256" key="6">
    <source>
        <dbReference type="ARBA" id="ARBA00029555"/>
    </source>
</evidence>
<evidence type="ECO:0000256" key="5">
    <source>
        <dbReference type="ARBA" id="ARBA00029468"/>
    </source>
</evidence>
<dbReference type="AlphaFoldDB" id="A0A4W2BNF5"/>
<evidence type="ECO:0000313" key="8">
    <source>
        <dbReference type="Ensembl" id="ENSBIXP00000000518.1"/>
    </source>
</evidence>
<keyword evidence="3" id="KW-0206">Cytoskeleton</keyword>
<dbReference type="InterPro" id="IPR026720">
    <property type="entry name" value="CFAP91"/>
</dbReference>
<evidence type="ECO:0000313" key="9">
    <source>
        <dbReference type="Proteomes" id="UP000314981"/>
    </source>
</evidence>
<evidence type="ECO:0000256" key="4">
    <source>
        <dbReference type="ARBA" id="ARBA00023273"/>
    </source>
</evidence>
<reference evidence="8" key="3">
    <citation type="submission" date="2025-09" db="UniProtKB">
        <authorList>
            <consortium name="Ensembl"/>
        </authorList>
    </citation>
    <scope>IDENTIFICATION</scope>
</reference>
<name>A0A4W2BNF5_BOBOX</name>
<proteinExistence type="inferred from homology"/>
<dbReference type="Pfam" id="PF14738">
    <property type="entry name" value="CFAP91"/>
    <property type="match status" value="1"/>
</dbReference>
<dbReference type="Proteomes" id="UP000314981">
    <property type="component" value="Unassembled WGS sequence"/>
</dbReference>
<comment type="subcellular location">
    <subcellularLocation>
        <location evidence="1">Cytoplasm</location>
        <location evidence="1">Cytoskeleton</location>
        <location evidence="1">Cilium axoneme</location>
    </subcellularLocation>
</comment>
<comment type="similarity">
    <text evidence="5">Belongs to the CFAP91 family.</text>
</comment>
<dbReference type="STRING" id="30522.A0A4W2BNF5"/>
<dbReference type="InterPro" id="IPR032840">
    <property type="entry name" value="CFAP91_dom"/>
</dbReference>
<dbReference type="PANTHER" id="PTHR22455:SF10">
    <property type="entry name" value="CILIA- AND FLAGELLA-ASSOCIATED PROTEIN 91"/>
    <property type="match status" value="1"/>
</dbReference>
<keyword evidence="9" id="KW-1185">Reference proteome</keyword>
<reference evidence="9" key="1">
    <citation type="submission" date="2018-11" db="EMBL/GenBank/DDBJ databases">
        <title>Haplotype-resolved cattle genomes.</title>
        <authorList>
            <person name="Low W.Y."/>
            <person name="Tearle R."/>
            <person name="Bickhart D.M."/>
            <person name="Rosen B.D."/>
            <person name="Koren S."/>
            <person name="Rhie A."/>
            <person name="Hiendleder S."/>
            <person name="Phillippy A.M."/>
            <person name="Smith T.P.L."/>
            <person name="Williams J.L."/>
        </authorList>
    </citation>
    <scope>NUCLEOTIDE SEQUENCE [LARGE SCALE GENOMIC DNA]</scope>
</reference>
<reference evidence="8" key="2">
    <citation type="submission" date="2025-08" db="UniProtKB">
        <authorList>
            <consortium name="Ensembl"/>
        </authorList>
    </citation>
    <scope>IDENTIFICATION</scope>
</reference>
<feature type="domain" description="CFAP91" evidence="7">
    <location>
        <begin position="192"/>
        <end position="230"/>
    </location>
</feature>